<dbReference type="SUPFAM" id="SSF52540">
    <property type="entry name" value="P-loop containing nucleoside triphosphate hydrolases"/>
    <property type="match status" value="1"/>
</dbReference>
<dbReference type="RefSeq" id="WP_065821031.1">
    <property type="nucleotide sequence ID" value="NZ_CP014673.1"/>
</dbReference>
<organism evidence="2 3">
    <name type="scientific">Thermoclostridium stercorarium subsp. leptospartum DSM 9219</name>
    <dbReference type="NCBI Taxonomy" id="1346611"/>
    <lineage>
        <taxon>Bacteria</taxon>
        <taxon>Bacillati</taxon>
        <taxon>Bacillota</taxon>
        <taxon>Clostridia</taxon>
        <taxon>Eubacteriales</taxon>
        <taxon>Oscillospiraceae</taxon>
        <taxon>Thermoclostridium</taxon>
    </lineage>
</organism>
<evidence type="ECO:0000259" key="1">
    <source>
        <dbReference type="PROSITE" id="PS51880"/>
    </source>
</evidence>
<feature type="domain" description="TGS" evidence="1">
    <location>
        <begin position="1"/>
        <end position="64"/>
    </location>
</feature>
<dbReference type="InterPro" id="IPR003593">
    <property type="entry name" value="AAA+_ATPase"/>
</dbReference>
<dbReference type="EMBL" id="CP014673">
    <property type="protein sequence ID" value="ANX02004.1"/>
    <property type="molecule type" value="Genomic_DNA"/>
</dbReference>
<dbReference type="AlphaFoldDB" id="A0A1B1YMP0"/>
<protein>
    <submittedName>
        <fullName evidence="2">AAA family ATPase</fullName>
    </submittedName>
</protein>
<dbReference type="InterPro" id="IPR006083">
    <property type="entry name" value="PRK/URK"/>
</dbReference>
<sequence length="552" mass="63524">MENKSITVTIDGKKYSVTKGSTLEQIKNDFYSDSKSIVVAAYVNNEIRELTYAVTEDCNITFIDLSTADGARIYERSLTFLLVKAFHDIFPGESLEICHSVSKGLFFECSVRGLDENGVKIIEARMRELVNMDLPFEKKTMPTEEAKQLFINKNRPDKYGAIKYREKPYVTFYKFDDMEDYFYGYMVPSSGYLSLFRLEYDNGGIVLISPRTTNPNTIEEHDIPKKLFQIFSEYRQWVNILGVDNVGKLNDIVESGKADEFIRISEALHEKKIARIADMIAERKDRVKVILIAGPSSSGKTTFAQRLSIQLRVNGLIPVTISTDDYFVDKDKTPLDENGKPDYEALEAVDLKLFNEHLNSLIKGAEVSIPTFNFLTGKREYRGRKLRLGKDHVLIIEGIHGLNPRLTEEVSEDSKFKIYISAITSMRIDKHNRIPTTDLRFIRRIVRDYKFRGCPAEKTIELWPSVRRGEERNIFPFQEQADVMFNSSLIYELGVLKTLAIPLLSEIRPDQPQYAESRRLIEFLSYFLNIESYEIPPNSILREFIGGSCFFK</sequence>
<dbReference type="SUPFAM" id="SSF55186">
    <property type="entry name" value="ThrRS/AlaRS common domain"/>
    <property type="match status" value="1"/>
</dbReference>
<dbReference type="InterPro" id="IPR027417">
    <property type="entry name" value="P-loop_NTPase"/>
</dbReference>
<dbReference type="PROSITE" id="PS51880">
    <property type="entry name" value="TGS"/>
    <property type="match status" value="1"/>
</dbReference>
<reference evidence="2 3" key="1">
    <citation type="submission" date="2016-02" db="EMBL/GenBank/DDBJ databases">
        <title>Comparison of Clostridium stercorarium subspecies using comparative genomics and transcriptomics.</title>
        <authorList>
            <person name="Schellenberg J."/>
            <person name="Thallinger G."/>
            <person name="Levin D.B."/>
            <person name="Zhang X."/>
            <person name="Alvare G."/>
            <person name="Fristensky B."/>
            <person name="Sparling R."/>
        </authorList>
    </citation>
    <scope>NUCLEOTIDE SEQUENCE [LARGE SCALE GENOMIC DNA]</scope>
    <source>
        <strain evidence="2 3">DSM 9219</strain>
    </source>
</reference>
<dbReference type="CDD" id="cd02028">
    <property type="entry name" value="UMPK_like"/>
    <property type="match status" value="1"/>
</dbReference>
<evidence type="ECO:0000313" key="2">
    <source>
        <dbReference type="EMBL" id="ANX02004.1"/>
    </source>
</evidence>
<name>A0A1B1YMP0_THEST</name>
<gene>
    <name evidence="2" type="ORF">CSTERLE_10680</name>
</gene>
<dbReference type="GO" id="GO:0005524">
    <property type="term" value="F:ATP binding"/>
    <property type="evidence" value="ECO:0007669"/>
    <property type="project" value="InterPro"/>
</dbReference>
<dbReference type="Gene3D" id="3.40.50.300">
    <property type="entry name" value="P-loop containing nucleotide triphosphate hydrolases"/>
    <property type="match status" value="1"/>
</dbReference>
<proteinExistence type="predicted"/>
<accession>A0A1B1YMP0</accession>
<dbReference type="InterPro" id="IPR004095">
    <property type="entry name" value="TGS"/>
</dbReference>
<dbReference type="SMART" id="SM00382">
    <property type="entry name" value="AAA"/>
    <property type="match status" value="1"/>
</dbReference>
<dbReference type="GO" id="GO:0016301">
    <property type="term" value="F:kinase activity"/>
    <property type="evidence" value="ECO:0007669"/>
    <property type="project" value="InterPro"/>
</dbReference>
<dbReference type="Gene3D" id="3.30.980.10">
    <property type="entry name" value="Threonyl-trna Synthetase, Chain A, domain 2"/>
    <property type="match status" value="1"/>
</dbReference>
<dbReference type="Pfam" id="PF00485">
    <property type="entry name" value="PRK"/>
    <property type="match status" value="1"/>
</dbReference>
<evidence type="ECO:0000313" key="3">
    <source>
        <dbReference type="Proteomes" id="UP000092931"/>
    </source>
</evidence>
<dbReference type="PANTHER" id="PTHR10285">
    <property type="entry name" value="URIDINE KINASE"/>
    <property type="match status" value="1"/>
</dbReference>
<dbReference type="Proteomes" id="UP000092931">
    <property type="component" value="Chromosome"/>
</dbReference>
<dbReference type="InterPro" id="IPR018163">
    <property type="entry name" value="Thr/Ala-tRNA-synth_IIc_edit"/>
</dbReference>